<evidence type="ECO:0000313" key="1">
    <source>
        <dbReference type="EMBL" id="KAK0500469.1"/>
    </source>
</evidence>
<dbReference type="AlphaFoldDB" id="A0AA39QDS6"/>
<gene>
    <name evidence="1" type="ORF">EDD18DRAFT_1150191</name>
</gene>
<dbReference type="Proteomes" id="UP001175228">
    <property type="component" value="Unassembled WGS sequence"/>
</dbReference>
<evidence type="ECO:0000313" key="2">
    <source>
        <dbReference type="Proteomes" id="UP001175228"/>
    </source>
</evidence>
<reference evidence="1" key="1">
    <citation type="submission" date="2023-06" db="EMBL/GenBank/DDBJ databases">
        <authorList>
            <consortium name="Lawrence Berkeley National Laboratory"/>
            <person name="Ahrendt S."/>
            <person name="Sahu N."/>
            <person name="Indic B."/>
            <person name="Wong-Bajracharya J."/>
            <person name="Merenyi Z."/>
            <person name="Ke H.-M."/>
            <person name="Monk M."/>
            <person name="Kocsube S."/>
            <person name="Drula E."/>
            <person name="Lipzen A."/>
            <person name="Balint B."/>
            <person name="Henrissat B."/>
            <person name="Andreopoulos B."/>
            <person name="Martin F.M."/>
            <person name="Harder C.B."/>
            <person name="Rigling D."/>
            <person name="Ford K.L."/>
            <person name="Foster G.D."/>
            <person name="Pangilinan J."/>
            <person name="Papanicolaou A."/>
            <person name="Barry K."/>
            <person name="LaButti K."/>
            <person name="Viragh M."/>
            <person name="Koriabine M."/>
            <person name="Yan M."/>
            <person name="Riley R."/>
            <person name="Champramary S."/>
            <person name="Plett K.L."/>
            <person name="Tsai I.J."/>
            <person name="Slot J."/>
            <person name="Sipos G."/>
            <person name="Plett J."/>
            <person name="Nagy L.G."/>
            <person name="Grigoriev I.V."/>
        </authorList>
    </citation>
    <scope>NUCLEOTIDE SEQUENCE</scope>
    <source>
        <strain evidence="1">HWK02</strain>
    </source>
</reference>
<keyword evidence="2" id="KW-1185">Reference proteome</keyword>
<name>A0AA39QDS6_9AGAR</name>
<sequence>MQSPFPCDFSILRWFDAQPSIEITWPTLLPFWFVPPTLRLHVLHQHGVKKRSYARLSQKKWHQQTRHRVNFPVVGAVWMRYYHAFRNGENLTLRGPVKRVLLLASIIPLSAGMGTIELKTQCLYSRTKLFVRQTALSAQRLSSHGSLNGLEVYTKPIKKTEVQGLNSTGSLPSTCHGIQYSRWLLSAPRSTKTTTLFLWPEPSSLPAEQCLCGSVCSTNAFSDVYTSILVPYGPAQSFTCRTSYLFLPSFKSTNSAISI</sequence>
<comment type="caution">
    <text evidence="1">The sequence shown here is derived from an EMBL/GenBank/DDBJ whole genome shotgun (WGS) entry which is preliminary data.</text>
</comment>
<dbReference type="EMBL" id="JAUEPU010000008">
    <property type="protein sequence ID" value="KAK0500469.1"/>
    <property type="molecule type" value="Genomic_DNA"/>
</dbReference>
<organism evidence="1 2">
    <name type="scientific">Armillaria luteobubalina</name>
    <dbReference type="NCBI Taxonomy" id="153913"/>
    <lineage>
        <taxon>Eukaryota</taxon>
        <taxon>Fungi</taxon>
        <taxon>Dikarya</taxon>
        <taxon>Basidiomycota</taxon>
        <taxon>Agaricomycotina</taxon>
        <taxon>Agaricomycetes</taxon>
        <taxon>Agaricomycetidae</taxon>
        <taxon>Agaricales</taxon>
        <taxon>Marasmiineae</taxon>
        <taxon>Physalacriaceae</taxon>
        <taxon>Armillaria</taxon>
    </lineage>
</organism>
<proteinExistence type="predicted"/>
<accession>A0AA39QDS6</accession>
<protein>
    <submittedName>
        <fullName evidence="1">Uncharacterized protein</fullName>
    </submittedName>
</protein>